<keyword evidence="2" id="KW-0732">Signal</keyword>
<gene>
    <name evidence="3" type="ORF">SAMN05444584_0523</name>
</gene>
<evidence type="ECO:0000313" key="4">
    <source>
        <dbReference type="Proteomes" id="UP000243463"/>
    </source>
</evidence>
<dbReference type="Pfam" id="PF11776">
    <property type="entry name" value="RcnB"/>
    <property type="match status" value="1"/>
</dbReference>
<name>A0A217EDK3_9GAMM</name>
<dbReference type="Proteomes" id="UP000243463">
    <property type="component" value="Unassembled WGS sequence"/>
</dbReference>
<dbReference type="EMBL" id="FZLN01000001">
    <property type="protein sequence ID" value="SNQ28599.1"/>
    <property type="molecule type" value="Genomic_DNA"/>
</dbReference>
<dbReference type="Gene3D" id="3.10.450.160">
    <property type="entry name" value="inner membrane protein cigr"/>
    <property type="match status" value="1"/>
</dbReference>
<dbReference type="InterPro" id="IPR024572">
    <property type="entry name" value="RcnB"/>
</dbReference>
<feature type="chain" id="PRO_5013233740" evidence="2">
    <location>
        <begin position="24"/>
        <end position="132"/>
    </location>
</feature>
<sequence length="132" mass="15244">MNKKILTVALIGSTFFTSITAFAGPGDQRGDGDRHEYHQQGRPDQGRPDPRRSGPDRDHNQHNARDNRSHQDWKRGQRVPDQYKNSRYYVNDWKSRSLPTPPRGHRWINVNGDYILVAITTGIISSILMNHR</sequence>
<feature type="region of interest" description="Disordered" evidence="1">
    <location>
        <begin position="23"/>
        <end position="86"/>
    </location>
</feature>
<organism evidence="3 4">
    <name type="scientific">Acinetobacter apis</name>
    <dbReference type="NCBI Taxonomy" id="1229165"/>
    <lineage>
        <taxon>Bacteria</taxon>
        <taxon>Pseudomonadati</taxon>
        <taxon>Pseudomonadota</taxon>
        <taxon>Gammaproteobacteria</taxon>
        <taxon>Moraxellales</taxon>
        <taxon>Moraxellaceae</taxon>
        <taxon>Acinetobacter</taxon>
    </lineage>
</organism>
<feature type="signal peptide" evidence="2">
    <location>
        <begin position="1"/>
        <end position="23"/>
    </location>
</feature>
<dbReference type="RefSeq" id="WP_088822639.1">
    <property type="nucleotide sequence ID" value="NZ_FZLN01000001.1"/>
</dbReference>
<accession>A0A217EDK3</accession>
<reference evidence="4" key="1">
    <citation type="submission" date="2017-06" db="EMBL/GenBank/DDBJ databases">
        <authorList>
            <person name="Varghese N."/>
            <person name="Submissions S."/>
        </authorList>
    </citation>
    <scope>NUCLEOTIDE SEQUENCE [LARGE SCALE GENOMIC DNA]</scope>
    <source>
        <strain evidence="4">ANC 5114</strain>
    </source>
</reference>
<evidence type="ECO:0000256" key="2">
    <source>
        <dbReference type="SAM" id="SignalP"/>
    </source>
</evidence>
<dbReference type="OrthoDB" id="6687316at2"/>
<protein>
    <submittedName>
        <fullName evidence="3">Regulator RcnB of Ni and Co efflux</fullName>
    </submittedName>
</protein>
<proteinExistence type="predicted"/>
<dbReference type="AlphaFoldDB" id="A0A217EDK3"/>
<evidence type="ECO:0000313" key="3">
    <source>
        <dbReference type="EMBL" id="SNQ28599.1"/>
    </source>
</evidence>
<feature type="compositionally biased region" description="Basic and acidic residues" evidence="1">
    <location>
        <begin position="28"/>
        <end position="75"/>
    </location>
</feature>
<evidence type="ECO:0000256" key="1">
    <source>
        <dbReference type="SAM" id="MobiDB-lite"/>
    </source>
</evidence>
<keyword evidence="4" id="KW-1185">Reference proteome</keyword>